<gene>
    <name evidence="2" type="ordered locus">GFO_1334</name>
</gene>
<keyword evidence="1" id="KW-0812">Transmembrane</keyword>
<dbReference type="Proteomes" id="UP000000755">
    <property type="component" value="Chromosome"/>
</dbReference>
<accession>A0M113</accession>
<dbReference type="KEGG" id="gfo:GFO_1334"/>
<keyword evidence="1" id="KW-1133">Transmembrane helix</keyword>
<dbReference type="EMBL" id="CU207366">
    <property type="protein sequence ID" value="CAL66308.1"/>
    <property type="molecule type" value="Genomic_DNA"/>
</dbReference>
<evidence type="ECO:0000313" key="2">
    <source>
        <dbReference type="EMBL" id="CAL66308.1"/>
    </source>
</evidence>
<name>A0M113_CHRFK</name>
<proteinExistence type="predicted"/>
<evidence type="ECO:0000256" key="1">
    <source>
        <dbReference type="SAM" id="Phobius"/>
    </source>
</evidence>
<evidence type="ECO:0000313" key="3">
    <source>
        <dbReference type="Proteomes" id="UP000000755"/>
    </source>
</evidence>
<feature type="transmembrane region" description="Helical" evidence="1">
    <location>
        <begin position="30"/>
        <end position="47"/>
    </location>
</feature>
<dbReference type="HOGENOM" id="CLU_3007903_0_0_10"/>
<sequence>MMKWMITGCLLIVITSFIWPFLGIQDYGRWLFFGLIFLSCQLPMLLMKKNKKNEGS</sequence>
<dbReference type="AlphaFoldDB" id="A0M113"/>
<dbReference type="STRING" id="411154.GFO_1334"/>
<organism evidence="2 3">
    <name type="scientific">Christiangramia forsetii (strain DSM 17595 / CGMCC 1.15422 / KT0803)</name>
    <name type="common">Gramella forsetii</name>
    <dbReference type="NCBI Taxonomy" id="411154"/>
    <lineage>
        <taxon>Bacteria</taxon>
        <taxon>Pseudomonadati</taxon>
        <taxon>Bacteroidota</taxon>
        <taxon>Flavobacteriia</taxon>
        <taxon>Flavobacteriales</taxon>
        <taxon>Flavobacteriaceae</taxon>
        <taxon>Christiangramia</taxon>
    </lineage>
</organism>
<protein>
    <submittedName>
        <fullName evidence="2">Membrane protein</fullName>
    </submittedName>
</protein>
<reference evidence="2 3" key="1">
    <citation type="journal article" date="2006" name="Environ. Microbiol.">
        <title>Whole genome analysis of the marine Bacteroidetes'Gramella forsetii' reveals adaptations to degradation of polymeric organic matter.</title>
        <authorList>
            <person name="Bauer M."/>
            <person name="Kube M."/>
            <person name="Teeling H."/>
            <person name="Richter M."/>
            <person name="Lombardot T."/>
            <person name="Allers E."/>
            <person name="Wuerdemann C.A."/>
            <person name="Quast C."/>
            <person name="Kuhl H."/>
            <person name="Knaust F."/>
            <person name="Woebken D."/>
            <person name="Bischof K."/>
            <person name="Mussmann M."/>
            <person name="Choudhuri J.V."/>
            <person name="Meyer F."/>
            <person name="Reinhardt R."/>
            <person name="Amann R.I."/>
            <person name="Gloeckner F.O."/>
        </authorList>
    </citation>
    <scope>NUCLEOTIDE SEQUENCE [LARGE SCALE GENOMIC DNA]</scope>
    <source>
        <strain evidence="2 3">KT0803</strain>
    </source>
</reference>
<keyword evidence="1" id="KW-0472">Membrane</keyword>